<dbReference type="Proteomes" id="UP001597295">
    <property type="component" value="Unassembled WGS sequence"/>
</dbReference>
<protein>
    <submittedName>
        <fullName evidence="2">Uncharacterized protein</fullName>
    </submittedName>
</protein>
<gene>
    <name evidence="2" type="ORF">ACFSM5_12205</name>
</gene>
<keyword evidence="1" id="KW-1133">Transmembrane helix</keyword>
<keyword evidence="1" id="KW-0812">Transmembrane</keyword>
<proteinExistence type="predicted"/>
<sequence length="161" mass="17223">MKVDLPVPVWMTQGQVFPANRKLQRLLVLGSFLGLGFCLYEIGATNFFSCSSMSFGHCRLGGTARVGGIYFGLCLLFGFLILKFSLDLMRRRPRVVVGEKGILVEGSLNQGFFSWADITSVDNAGVVTKQGDGVGFSSLLADQAGAGLAASQAWRAAVPPI</sequence>
<keyword evidence="3" id="KW-1185">Reference proteome</keyword>
<comment type="caution">
    <text evidence="2">The sequence shown here is derived from an EMBL/GenBank/DDBJ whole genome shotgun (WGS) entry which is preliminary data.</text>
</comment>
<evidence type="ECO:0000256" key="1">
    <source>
        <dbReference type="SAM" id="Phobius"/>
    </source>
</evidence>
<evidence type="ECO:0000313" key="3">
    <source>
        <dbReference type="Proteomes" id="UP001597295"/>
    </source>
</evidence>
<keyword evidence="1" id="KW-0472">Membrane</keyword>
<feature type="transmembrane region" description="Helical" evidence="1">
    <location>
        <begin position="68"/>
        <end position="86"/>
    </location>
</feature>
<evidence type="ECO:0000313" key="2">
    <source>
        <dbReference type="EMBL" id="MFD2263653.1"/>
    </source>
</evidence>
<organism evidence="2 3">
    <name type="scientific">Lacibacterium aquatile</name>
    <dbReference type="NCBI Taxonomy" id="1168082"/>
    <lineage>
        <taxon>Bacteria</taxon>
        <taxon>Pseudomonadati</taxon>
        <taxon>Pseudomonadota</taxon>
        <taxon>Alphaproteobacteria</taxon>
        <taxon>Rhodospirillales</taxon>
        <taxon>Rhodospirillaceae</taxon>
    </lineage>
</organism>
<feature type="transmembrane region" description="Helical" evidence="1">
    <location>
        <begin position="26"/>
        <end position="48"/>
    </location>
</feature>
<reference evidence="3" key="1">
    <citation type="journal article" date="2019" name="Int. J. Syst. Evol. Microbiol.">
        <title>The Global Catalogue of Microorganisms (GCM) 10K type strain sequencing project: providing services to taxonomists for standard genome sequencing and annotation.</title>
        <authorList>
            <consortium name="The Broad Institute Genomics Platform"/>
            <consortium name="The Broad Institute Genome Sequencing Center for Infectious Disease"/>
            <person name="Wu L."/>
            <person name="Ma J."/>
        </authorList>
    </citation>
    <scope>NUCLEOTIDE SEQUENCE [LARGE SCALE GENOMIC DNA]</scope>
    <source>
        <strain evidence="3">CGMCC 1.19062</strain>
    </source>
</reference>
<dbReference type="RefSeq" id="WP_379876678.1">
    <property type="nucleotide sequence ID" value="NZ_JBHUIP010000012.1"/>
</dbReference>
<accession>A0ABW5DR66</accession>
<dbReference type="EMBL" id="JBHUIP010000012">
    <property type="protein sequence ID" value="MFD2263653.1"/>
    <property type="molecule type" value="Genomic_DNA"/>
</dbReference>
<name>A0ABW5DR66_9PROT</name>